<reference evidence="1" key="1">
    <citation type="submission" date="2007-03" db="EMBL/GenBank/DDBJ databases">
        <title>Annotation of Culex pipiens quinquefasciatus.</title>
        <authorList>
            <consortium name="The Broad Institute Genome Sequencing Platform"/>
            <person name="Atkinson P.W."/>
            <person name="Hemingway J."/>
            <person name="Christensen B.M."/>
            <person name="Higgs S."/>
            <person name="Kodira C."/>
            <person name="Hannick L."/>
            <person name="Megy K."/>
            <person name="O'Leary S."/>
            <person name="Pearson M."/>
            <person name="Haas B.J."/>
            <person name="Mauceli E."/>
            <person name="Wortman J.R."/>
            <person name="Lee N.H."/>
            <person name="Guigo R."/>
            <person name="Stanke M."/>
            <person name="Alvarado L."/>
            <person name="Amedeo P."/>
            <person name="Antoine C.H."/>
            <person name="Arensburger P."/>
            <person name="Bidwell S.L."/>
            <person name="Crawford M."/>
            <person name="Camaro F."/>
            <person name="Devon K."/>
            <person name="Engels R."/>
            <person name="Hammond M."/>
            <person name="Howarth C."/>
            <person name="Koehrsen M."/>
            <person name="Lawson D."/>
            <person name="Montgomery P."/>
            <person name="Nene V."/>
            <person name="Nusbaum C."/>
            <person name="Puiu D."/>
            <person name="Romero-Severson J."/>
            <person name="Severson D.W."/>
            <person name="Shumway M."/>
            <person name="Sisk P."/>
            <person name="Stolte C."/>
            <person name="Zeng Q."/>
            <person name="Eisenstadt E."/>
            <person name="Fraser-Liggett C."/>
            <person name="Strausberg R."/>
            <person name="Galagan J."/>
            <person name="Birren B."/>
            <person name="Collins F.H."/>
        </authorList>
    </citation>
    <scope>NUCLEOTIDE SEQUENCE [LARGE SCALE GENOMIC DNA]</scope>
    <source>
        <strain evidence="1">JHB</strain>
    </source>
</reference>
<evidence type="ECO:0000313" key="1">
    <source>
        <dbReference type="EMBL" id="EDS29225.1"/>
    </source>
</evidence>
<dbReference type="EnsemblMetazoa" id="CPIJ006865-RA">
    <property type="protein sequence ID" value="CPIJ006865-PA"/>
    <property type="gene ID" value="CPIJ006865"/>
</dbReference>
<evidence type="ECO:0000313" key="2">
    <source>
        <dbReference type="EnsemblMetazoa" id="CPIJ006865-PA"/>
    </source>
</evidence>
<name>B0WJJ8_CULQU</name>
<organism>
    <name type="scientific">Culex quinquefasciatus</name>
    <name type="common">Southern house mosquito</name>
    <name type="synonym">Culex pungens</name>
    <dbReference type="NCBI Taxonomy" id="7176"/>
    <lineage>
        <taxon>Eukaryota</taxon>
        <taxon>Metazoa</taxon>
        <taxon>Ecdysozoa</taxon>
        <taxon>Arthropoda</taxon>
        <taxon>Hexapoda</taxon>
        <taxon>Insecta</taxon>
        <taxon>Pterygota</taxon>
        <taxon>Neoptera</taxon>
        <taxon>Endopterygota</taxon>
        <taxon>Diptera</taxon>
        <taxon>Nematocera</taxon>
        <taxon>Culicoidea</taxon>
        <taxon>Culicidae</taxon>
        <taxon>Culicinae</taxon>
        <taxon>Culicini</taxon>
        <taxon>Culex</taxon>
        <taxon>Culex</taxon>
    </lineage>
</organism>
<dbReference type="STRING" id="7176.B0WJJ8"/>
<dbReference type="AlphaFoldDB" id="B0WJJ8"/>
<accession>B0WJJ8</accession>
<proteinExistence type="predicted"/>
<dbReference type="Proteomes" id="UP000002320">
    <property type="component" value="Unassembled WGS sequence"/>
</dbReference>
<protein>
    <submittedName>
        <fullName evidence="1 2">Chaperonin</fullName>
    </submittedName>
</protein>
<dbReference type="VEuPathDB" id="VectorBase:CPIJ006865"/>
<gene>
    <name evidence="2" type="primary">6039247</name>
    <name evidence="1" type="ORF">CpipJ_CPIJ006865</name>
</gene>
<dbReference type="InParanoid" id="B0WJJ8"/>
<evidence type="ECO:0000313" key="3">
    <source>
        <dbReference type="Proteomes" id="UP000002320"/>
    </source>
</evidence>
<dbReference type="HOGENOM" id="CLU_2592113_0_0_1"/>
<reference evidence="2" key="2">
    <citation type="submission" date="2021-02" db="UniProtKB">
        <authorList>
            <consortium name="EnsemblMetazoa"/>
        </authorList>
    </citation>
    <scope>IDENTIFICATION</scope>
    <source>
        <strain evidence="2">JHB</strain>
    </source>
</reference>
<keyword evidence="3" id="KW-1185">Reference proteome</keyword>
<dbReference type="EMBL" id="DS231961">
    <property type="protein sequence ID" value="EDS29225.1"/>
    <property type="molecule type" value="Genomic_DNA"/>
</dbReference>
<sequence length="80" mass="9268">MLTQNNRTEIAKAEKIPGGSIEESCVLHRFMLNRDVHRRYIEKSATFCSIVRWSLRMAKVNPTWALSANGTFYYNAFGRI</sequence>
<dbReference type="KEGG" id="cqu:CpipJ_CPIJ006865"/>